<dbReference type="OMA" id="GMANEPW"/>
<organism evidence="12 13">
    <name type="scientific">Diacronema lutheri</name>
    <name type="common">Unicellular marine alga</name>
    <name type="synonym">Monochrysis lutheri</name>
    <dbReference type="NCBI Taxonomy" id="2081491"/>
    <lineage>
        <taxon>Eukaryota</taxon>
        <taxon>Haptista</taxon>
        <taxon>Haptophyta</taxon>
        <taxon>Pavlovophyceae</taxon>
        <taxon>Pavlovales</taxon>
        <taxon>Pavlovaceae</taxon>
        <taxon>Diacronema</taxon>
    </lineage>
</organism>
<dbReference type="GO" id="GO:0006281">
    <property type="term" value="P:DNA repair"/>
    <property type="evidence" value="ECO:0007669"/>
    <property type="project" value="UniProtKB-KW"/>
</dbReference>
<feature type="binding site" evidence="10">
    <location>
        <position position="198"/>
    </location>
    <ligand>
        <name>substrate</name>
    </ligand>
</feature>
<dbReference type="GO" id="GO:0004527">
    <property type="term" value="F:exonuclease activity"/>
    <property type="evidence" value="ECO:0007669"/>
    <property type="project" value="UniProtKB-KW"/>
</dbReference>
<dbReference type="PANTHER" id="PTHR12415">
    <property type="entry name" value="TYROSYL-DNA PHOSPHODIESTERASE 1"/>
    <property type="match status" value="1"/>
</dbReference>
<evidence type="ECO:0000256" key="9">
    <source>
        <dbReference type="PIRSR" id="PIRSR610347-1"/>
    </source>
</evidence>
<keyword evidence="5" id="KW-0378">Hydrolase</keyword>
<dbReference type="GO" id="GO:0017005">
    <property type="term" value="F:3'-tyrosyl-DNA phosphodiesterase activity"/>
    <property type="evidence" value="ECO:0007669"/>
    <property type="project" value="TreeGrafter"/>
</dbReference>
<evidence type="ECO:0000256" key="6">
    <source>
        <dbReference type="ARBA" id="ARBA00022839"/>
    </source>
</evidence>
<dbReference type="PANTHER" id="PTHR12415:SF0">
    <property type="entry name" value="TYROSYL-DNA PHOSPHODIESTERASE 1"/>
    <property type="match status" value="1"/>
</dbReference>
<feature type="active site" description="Nucleophile" evidence="9">
    <location>
        <position position="196"/>
    </location>
</feature>
<evidence type="ECO:0000313" key="12">
    <source>
        <dbReference type="EMBL" id="KAG8460963.1"/>
    </source>
</evidence>
<comment type="caution">
    <text evidence="12">The sequence shown here is derived from an EMBL/GenBank/DDBJ whole genome shotgun (WGS) entry which is preliminary data.</text>
</comment>
<keyword evidence="3" id="KW-0540">Nuclease</keyword>
<dbReference type="Pfam" id="PF06087">
    <property type="entry name" value="Tyr-DNA_phospho"/>
    <property type="match status" value="1"/>
</dbReference>
<evidence type="ECO:0000313" key="13">
    <source>
        <dbReference type="Proteomes" id="UP000751190"/>
    </source>
</evidence>
<evidence type="ECO:0008006" key="14">
    <source>
        <dbReference type="Google" id="ProtNLM"/>
    </source>
</evidence>
<dbReference type="GO" id="GO:0005634">
    <property type="term" value="C:nucleus"/>
    <property type="evidence" value="ECO:0007669"/>
    <property type="project" value="UniProtKB-SubCell"/>
</dbReference>
<keyword evidence="4" id="KW-0227">DNA damage</keyword>
<gene>
    <name evidence="12" type="ORF">KFE25_010714</name>
</gene>
<feature type="site" description="Interaction with DNA" evidence="11">
    <location>
        <position position="480"/>
    </location>
</feature>
<name>A0A8J5XC83_DIALT</name>
<keyword evidence="13" id="KW-1185">Reference proteome</keyword>
<keyword evidence="8" id="KW-0539">Nucleus</keyword>
<evidence type="ECO:0000256" key="11">
    <source>
        <dbReference type="PIRSR" id="PIRSR610347-3"/>
    </source>
</evidence>
<reference evidence="12" key="1">
    <citation type="submission" date="2021-05" db="EMBL/GenBank/DDBJ databases">
        <title>The genome of the haptophyte Pavlova lutheri (Diacronema luteri, Pavlovales) - a model for lipid biosynthesis in eukaryotic algae.</title>
        <authorList>
            <person name="Hulatt C.J."/>
            <person name="Posewitz M.C."/>
        </authorList>
    </citation>
    <scope>NUCLEOTIDE SEQUENCE</scope>
    <source>
        <strain evidence="12">NIVA-4/92</strain>
    </source>
</reference>
<keyword evidence="7" id="KW-0234">DNA repair</keyword>
<feature type="active site" description="Proton donor/acceptor" evidence="9">
    <location>
        <position position="455"/>
    </location>
</feature>
<evidence type="ECO:0000256" key="7">
    <source>
        <dbReference type="ARBA" id="ARBA00023204"/>
    </source>
</evidence>
<evidence type="ECO:0000256" key="8">
    <source>
        <dbReference type="ARBA" id="ARBA00023242"/>
    </source>
</evidence>
<dbReference type="Gene3D" id="3.30.870.10">
    <property type="entry name" value="Endonuclease Chain A"/>
    <property type="match status" value="2"/>
</dbReference>
<evidence type="ECO:0000256" key="2">
    <source>
        <dbReference type="ARBA" id="ARBA00010205"/>
    </source>
</evidence>
<sequence length="633" mass="67196">MSEVEAMSAKELRALIERAGMTSADCIEMAHVRARAREASERLAARAHAPMAETVDLTGGDDDALEPAVKRARPLAADSGALDLGALRREREARRERADPPAPTLPFRLLRARGEGDDARAHTTTLEELTAGRWRWAIFSNYLICPAWLESACASLMSCPLVVLARDEIVSRWAAAQGGRVHVVEPPLPDRYGTNHSKFIVLFNEAGMRLVVHTANALYHDARDMTQGIWSQDFPRRPAGAPRPAPSALGQLGGALHAYLARAIRAPVDLGVLDGTPTIGGADALLDFDFGAAGAHLLASVPGRHVGAEMARWGHVQLARLLRAEPALAAPLGQSSATASEVCAHDELVLQFSSFASIDKAGAMHGAGAYLAELCDAMSCSPAAAQLPARRLRAHIVWPLVDEVRQCHIGYDGGDSIPSNDGDMAKVSGSAALRGCLRRWATAGHALGRQRVTPHIKSYLRFDPTSKRVAWVALTSANVSRAAWGILEKHGQQLFIKSYELGVLITPSTLANARAHSPFDCQACTLGGAAGDTRAAAASPQAAPGAVAMVPMHEGASEERARALLAAGAAPLPLPYALLPPAYGPHDEPWVASVKLPGSGQNVRKVHALPDAWGRSTGNAQLYGRDKDGRSVV</sequence>
<dbReference type="Proteomes" id="UP000751190">
    <property type="component" value="Unassembled WGS sequence"/>
</dbReference>
<evidence type="ECO:0000256" key="10">
    <source>
        <dbReference type="PIRSR" id="PIRSR610347-2"/>
    </source>
</evidence>
<comment type="similarity">
    <text evidence="2">Belongs to the tyrosyl-DNA phosphodiesterase family.</text>
</comment>
<evidence type="ECO:0000256" key="3">
    <source>
        <dbReference type="ARBA" id="ARBA00022722"/>
    </source>
</evidence>
<dbReference type="SUPFAM" id="SSF56024">
    <property type="entry name" value="Phospholipase D/nuclease"/>
    <property type="match status" value="2"/>
</dbReference>
<dbReference type="AlphaFoldDB" id="A0A8J5XC83"/>
<evidence type="ECO:0000256" key="4">
    <source>
        <dbReference type="ARBA" id="ARBA00022763"/>
    </source>
</evidence>
<protein>
    <recommendedName>
        <fullName evidence="14">Tyrosyl-DNA phosphodiesterase 1</fullName>
    </recommendedName>
</protein>
<proteinExistence type="inferred from homology"/>
<evidence type="ECO:0000256" key="1">
    <source>
        <dbReference type="ARBA" id="ARBA00004123"/>
    </source>
</evidence>
<dbReference type="CDD" id="cd09122">
    <property type="entry name" value="PLDc_Tdp1_1"/>
    <property type="match status" value="1"/>
</dbReference>
<dbReference type="OrthoDB" id="47785at2759"/>
<comment type="subcellular location">
    <subcellularLocation>
        <location evidence="1">Nucleus</location>
    </subcellularLocation>
</comment>
<evidence type="ECO:0000256" key="5">
    <source>
        <dbReference type="ARBA" id="ARBA00022801"/>
    </source>
</evidence>
<accession>A0A8J5XC83</accession>
<feature type="binding site" evidence="10">
    <location>
        <position position="457"/>
    </location>
    <ligand>
        <name>substrate</name>
    </ligand>
</feature>
<dbReference type="EMBL" id="JAGTXO010000029">
    <property type="protein sequence ID" value="KAG8460963.1"/>
    <property type="molecule type" value="Genomic_DNA"/>
</dbReference>
<dbReference type="GO" id="GO:0003690">
    <property type="term" value="F:double-stranded DNA binding"/>
    <property type="evidence" value="ECO:0007669"/>
    <property type="project" value="TreeGrafter"/>
</dbReference>
<keyword evidence="6" id="KW-0269">Exonuclease</keyword>
<dbReference type="InterPro" id="IPR010347">
    <property type="entry name" value="Tdp1"/>
</dbReference>
<dbReference type="GO" id="GO:0003697">
    <property type="term" value="F:single-stranded DNA binding"/>
    <property type="evidence" value="ECO:0007669"/>
    <property type="project" value="TreeGrafter"/>
</dbReference>